<dbReference type="Proteomes" id="UP001327560">
    <property type="component" value="Chromosome 6"/>
</dbReference>
<dbReference type="EMBL" id="CP136895">
    <property type="protein sequence ID" value="WOL12415.1"/>
    <property type="molecule type" value="Genomic_DNA"/>
</dbReference>
<protein>
    <submittedName>
        <fullName evidence="1">Uncharacterized protein</fullName>
    </submittedName>
</protein>
<dbReference type="PANTHER" id="PTHR37214">
    <property type="entry name" value="CYTOMEGALOVIRUS UL139 PROTEIN"/>
    <property type="match status" value="1"/>
</dbReference>
<sequence length="184" mass="21841">MRFSVILNLDSIRTIWNKEEMTLAMLWCWSLWTVKNDSTFNDREANRVSVVRTLKSEIEELKRREKERDRFYAAKRAEMEQFKEKSRGFVLDTREQVQQLRDSVSKLKSTLQFLQGNGGYLNYAEITAEEARKFELLAEKEKLDKNLASTYQYRTLLQKQLQKMLVSKNRREESTTSVDHEAGK</sequence>
<reference evidence="1 2" key="1">
    <citation type="submission" date="2023-10" db="EMBL/GenBank/DDBJ databases">
        <title>Chromosome-scale genome assembly provides insights into flower coloration mechanisms of Canna indica.</title>
        <authorList>
            <person name="Li C."/>
        </authorList>
    </citation>
    <scope>NUCLEOTIDE SEQUENCE [LARGE SCALE GENOMIC DNA]</scope>
    <source>
        <tissue evidence="1">Flower</tissue>
    </source>
</reference>
<dbReference type="PANTHER" id="PTHR37214:SF2">
    <property type="entry name" value="CYTOMEGALOVIRUS UL139 PROTEIN"/>
    <property type="match status" value="1"/>
</dbReference>
<evidence type="ECO:0000313" key="1">
    <source>
        <dbReference type="EMBL" id="WOL12415.1"/>
    </source>
</evidence>
<dbReference type="AlphaFoldDB" id="A0AAQ3KPQ5"/>
<keyword evidence="2" id="KW-1185">Reference proteome</keyword>
<evidence type="ECO:0000313" key="2">
    <source>
        <dbReference type="Proteomes" id="UP001327560"/>
    </source>
</evidence>
<proteinExistence type="predicted"/>
<dbReference type="Pfam" id="PF12507">
    <property type="entry name" value="HCMV_UL139"/>
    <property type="match status" value="1"/>
</dbReference>
<gene>
    <name evidence="1" type="ORF">Cni_G21182</name>
</gene>
<organism evidence="1 2">
    <name type="scientific">Canna indica</name>
    <name type="common">Indian-shot</name>
    <dbReference type="NCBI Taxonomy" id="4628"/>
    <lineage>
        <taxon>Eukaryota</taxon>
        <taxon>Viridiplantae</taxon>
        <taxon>Streptophyta</taxon>
        <taxon>Embryophyta</taxon>
        <taxon>Tracheophyta</taxon>
        <taxon>Spermatophyta</taxon>
        <taxon>Magnoliopsida</taxon>
        <taxon>Liliopsida</taxon>
        <taxon>Zingiberales</taxon>
        <taxon>Cannaceae</taxon>
        <taxon>Canna</taxon>
    </lineage>
</organism>
<name>A0AAQ3KPQ5_9LILI</name>
<dbReference type="InterPro" id="IPR021042">
    <property type="entry name" value="Herpes_UL139_cytomegalovirus"/>
</dbReference>
<accession>A0AAQ3KPQ5</accession>